<dbReference type="EMBL" id="BAABJX010000053">
    <property type="protein sequence ID" value="GAA4846269.1"/>
    <property type="molecule type" value="Genomic_DNA"/>
</dbReference>
<evidence type="ECO:0000313" key="3">
    <source>
        <dbReference type="Proteomes" id="UP001500298"/>
    </source>
</evidence>
<dbReference type="Proteomes" id="UP001500298">
    <property type="component" value="Unassembled WGS sequence"/>
</dbReference>
<evidence type="ECO:0000313" key="2">
    <source>
        <dbReference type="EMBL" id="GAA4846269.1"/>
    </source>
</evidence>
<evidence type="ECO:0000256" key="1">
    <source>
        <dbReference type="SAM" id="Phobius"/>
    </source>
</evidence>
<dbReference type="InterPro" id="IPR025187">
    <property type="entry name" value="DUF4112"/>
</dbReference>
<keyword evidence="3" id="KW-1185">Reference proteome</keyword>
<evidence type="ECO:0008006" key="4">
    <source>
        <dbReference type="Google" id="ProtNLM"/>
    </source>
</evidence>
<name>A0ABP9DLC3_9BACT</name>
<keyword evidence="1" id="KW-1133">Transmembrane helix</keyword>
<keyword evidence="1" id="KW-0812">Transmembrane</keyword>
<feature type="transmembrane region" description="Helical" evidence="1">
    <location>
        <begin position="130"/>
        <end position="153"/>
    </location>
</feature>
<sequence>MAKITDRSTSKSSLKLLDRLAYVLDDVIRIPGTNIRIGLDPLLGLLPIAGDTLTLIISSYMLIVAAKNGASAKVLTQMAGNVLVDYVGGSIPVVGDIFDVAYRSNRRNYDLLKDYIDVHPEEQRRTKRGIILLAVGLIAGLAFVLVAVIWLVYSLLQAVLS</sequence>
<dbReference type="PANTHER" id="PTHR35519:SF2">
    <property type="entry name" value="PH DOMAIN PROTEIN"/>
    <property type="match status" value="1"/>
</dbReference>
<accession>A0ABP9DLC3</accession>
<organism evidence="2 3">
    <name type="scientific">Algivirga pacifica</name>
    <dbReference type="NCBI Taxonomy" id="1162670"/>
    <lineage>
        <taxon>Bacteria</taxon>
        <taxon>Pseudomonadati</taxon>
        <taxon>Bacteroidota</taxon>
        <taxon>Cytophagia</taxon>
        <taxon>Cytophagales</taxon>
        <taxon>Flammeovirgaceae</taxon>
        <taxon>Algivirga</taxon>
    </lineage>
</organism>
<comment type="caution">
    <text evidence="2">The sequence shown here is derived from an EMBL/GenBank/DDBJ whole genome shotgun (WGS) entry which is preliminary data.</text>
</comment>
<dbReference type="PANTHER" id="PTHR35519">
    <property type="entry name" value="MEMBRANE PROTEINS"/>
    <property type="match status" value="1"/>
</dbReference>
<keyword evidence="1" id="KW-0472">Membrane</keyword>
<reference evidence="3" key="1">
    <citation type="journal article" date="2019" name="Int. J. Syst. Evol. Microbiol.">
        <title>The Global Catalogue of Microorganisms (GCM) 10K type strain sequencing project: providing services to taxonomists for standard genome sequencing and annotation.</title>
        <authorList>
            <consortium name="The Broad Institute Genomics Platform"/>
            <consortium name="The Broad Institute Genome Sequencing Center for Infectious Disease"/>
            <person name="Wu L."/>
            <person name="Ma J."/>
        </authorList>
    </citation>
    <scope>NUCLEOTIDE SEQUENCE [LARGE SCALE GENOMIC DNA]</scope>
    <source>
        <strain evidence="3">JCM 18326</strain>
    </source>
</reference>
<proteinExistence type="predicted"/>
<feature type="transmembrane region" description="Helical" evidence="1">
    <location>
        <begin position="42"/>
        <end position="63"/>
    </location>
</feature>
<protein>
    <recommendedName>
        <fullName evidence="4">DUF4112 domain-containing protein</fullName>
    </recommendedName>
</protein>
<dbReference type="RefSeq" id="WP_345373947.1">
    <property type="nucleotide sequence ID" value="NZ_BAABJX010000053.1"/>
</dbReference>
<gene>
    <name evidence="2" type="ORF">GCM10023331_33810</name>
</gene>
<dbReference type="Pfam" id="PF13430">
    <property type="entry name" value="DUF4112"/>
    <property type="match status" value="1"/>
</dbReference>